<dbReference type="SMART" id="SM00240">
    <property type="entry name" value="FHA"/>
    <property type="match status" value="1"/>
</dbReference>
<evidence type="ECO:0000256" key="9">
    <source>
        <dbReference type="ARBA" id="ARBA00023254"/>
    </source>
</evidence>
<protein>
    <recommendedName>
        <fullName evidence="3">Nibrin</fullName>
    </recommendedName>
</protein>
<dbReference type="InterPro" id="IPR013908">
    <property type="entry name" value="Nibrin_C"/>
</dbReference>
<keyword evidence="8" id="KW-0539">Nucleus</keyword>
<dbReference type="CDD" id="cd17741">
    <property type="entry name" value="BRCT_nibrin"/>
    <property type="match status" value="1"/>
</dbReference>
<dbReference type="Proteomes" id="UP000265080">
    <property type="component" value="Chromosome 7"/>
</dbReference>
<dbReference type="InterPro" id="IPR040227">
    <property type="entry name" value="Nibrin-rel"/>
</dbReference>
<keyword evidence="10" id="KW-0131">Cell cycle</keyword>
<comment type="subcellular location">
    <subcellularLocation>
        <location evidence="2">Chromosome</location>
        <location evidence="2">Telomere</location>
    </subcellularLocation>
    <subcellularLocation>
        <location evidence="1">Nucleus</location>
        <location evidence="1">PML body</location>
    </subcellularLocation>
</comment>
<evidence type="ECO:0000256" key="4">
    <source>
        <dbReference type="ARBA" id="ARBA00022454"/>
    </source>
</evidence>
<dbReference type="Pfam" id="PF00533">
    <property type="entry name" value="BRCT"/>
    <property type="match status" value="1"/>
</dbReference>
<feature type="region of interest" description="Disordered" evidence="12">
    <location>
        <begin position="557"/>
        <end position="672"/>
    </location>
</feature>
<sequence>MWILTPLQPGGGTHYLLSGKEYVVGRKNCDILLPSDQSISRAHAQLTASDETLILKDTSKYGTFVNSERLTAPVSLKSGDEVTFGVFHSKFSVGRQKPVVCSSCLNNEGKATLSQALQALGGNLVNTWTEDCTHLVMPSVKVTIKTISALLCCRPIVKPEFFSELNKAVQQKLAPPKAERFTPEIDEPSLNKEEVNLGVMPARQQLFTGKTFVFLSAKQLKRLSAAVKFGGGSSQLLEESSLLRNLLESPQTCVIDVITGNSQTLLPPSTTEWANSVRSIVQRKGLRVITESEIGLAAIYASCDKYCNPSNLMPDSDSAPKVKPRIPSASLSQSVAVDETVLPAATQNITAYAANTETSQRMEVCEVTGVAAVGETPEKKQNQLREAQNTTAEYVVADTMSSSLNITENSQRKKLDSKLTDAGTTDVRPQPSFPKTNGGTKASFFRESPQKPKTSAQASPQKQSTLINFFQPVSKKRPWEDEFSDVMSEPKRPVLEPSITVHKTNTTKEISSPSLRGVSETPPESEADLFTGRREEPLNRKRKEMEAEIQMEELESIMSEDMDGFSEQLSDEQTHKSAKQKQGLTAVESSSKRQRVQREEEANGTSRQLKLQAGLEKKSSLHNIHSQRPEQHVVVVKTGPLHPTDYMTTNKESRSEKPTASTSRNIKPVQDDDASFVEDLQLIEADITQPKDDTKTLKPVRIKQEVQDLELIKADISRPKDDTKTSLKPVRIKQEVQESKMDEGLPRNQVLVEFRSLTVSAPPTTKQKQTHSNGCAKNFKCFRKNRVPGSDGFQHIIGGSDLLVHNRGKNTDLDEWLKDAAEEERQSRREEAVGDDLFRYNPTKLAKRR</sequence>
<keyword evidence="6" id="KW-0779">Telomere</keyword>
<dbReference type="InterPro" id="IPR032429">
    <property type="entry name" value="Nibrin_BRCT2"/>
</dbReference>
<evidence type="ECO:0000313" key="14">
    <source>
        <dbReference type="Ensembl" id="ENSAPEP00000003897.1"/>
    </source>
</evidence>
<feature type="region of interest" description="Disordered" evidence="12">
    <location>
        <begin position="405"/>
        <end position="464"/>
    </location>
</feature>
<reference evidence="14" key="3">
    <citation type="submission" date="2025-09" db="UniProtKB">
        <authorList>
            <consortium name="Ensembl"/>
        </authorList>
    </citation>
    <scope>IDENTIFICATION</scope>
</reference>
<dbReference type="Pfam" id="PF16508">
    <property type="entry name" value="NIBRIN_BRCT_II"/>
    <property type="match status" value="1"/>
</dbReference>
<dbReference type="GO" id="GO:0000723">
    <property type="term" value="P:telomere maintenance"/>
    <property type="evidence" value="ECO:0007669"/>
    <property type="project" value="InterPro"/>
</dbReference>
<dbReference type="GO" id="GO:0051321">
    <property type="term" value="P:meiotic cell cycle"/>
    <property type="evidence" value="ECO:0007669"/>
    <property type="project" value="UniProtKB-KW"/>
</dbReference>
<dbReference type="CDD" id="cd22667">
    <property type="entry name" value="FHA_NBN"/>
    <property type="match status" value="1"/>
</dbReference>
<dbReference type="InterPro" id="IPR036420">
    <property type="entry name" value="BRCT_dom_sf"/>
</dbReference>
<dbReference type="Gene3D" id="3.40.50.10190">
    <property type="entry name" value="BRCT domain"/>
    <property type="match status" value="1"/>
</dbReference>
<organism evidence="14 15">
    <name type="scientific">Amphiprion percula</name>
    <name type="common">Orange clownfish</name>
    <name type="synonym">Lutjanus percula</name>
    <dbReference type="NCBI Taxonomy" id="161767"/>
    <lineage>
        <taxon>Eukaryota</taxon>
        <taxon>Metazoa</taxon>
        <taxon>Chordata</taxon>
        <taxon>Craniata</taxon>
        <taxon>Vertebrata</taxon>
        <taxon>Euteleostomi</taxon>
        <taxon>Actinopterygii</taxon>
        <taxon>Neopterygii</taxon>
        <taxon>Teleostei</taxon>
        <taxon>Neoteleostei</taxon>
        <taxon>Acanthomorphata</taxon>
        <taxon>Ovalentaria</taxon>
        <taxon>Pomacentridae</taxon>
        <taxon>Amphiprion</taxon>
    </lineage>
</organism>
<keyword evidence="15" id="KW-1185">Reference proteome</keyword>
<dbReference type="Ensembl" id="ENSAPET00000004005.1">
    <property type="protein sequence ID" value="ENSAPEP00000003897.1"/>
    <property type="gene ID" value="ENSAPEG00000002828.1"/>
</dbReference>
<dbReference type="AlphaFoldDB" id="A0A3P8RVL2"/>
<keyword evidence="7" id="KW-0234">DNA repair</keyword>
<dbReference type="InterPro" id="IPR008984">
    <property type="entry name" value="SMAD_FHA_dom_sf"/>
</dbReference>
<dbReference type="InterPro" id="IPR000253">
    <property type="entry name" value="FHA_dom"/>
</dbReference>
<feature type="region of interest" description="Disordered" evidence="12">
    <location>
        <begin position="502"/>
        <end position="543"/>
    </location>
</feature>
<dbReference type="Pfam" id="PF08599">
    <property type="entry name" value="Nbs1_C"/>
    <property type="match status" value="1"/>
</dbReference>
<dbReference type="FunFam" id="3.40.50.10980:FF:000001">
    <property type="entry name" value="Nibrin"/>
    <property type="match status" value="1"/>
</dbReference>
<dbReference type="SMART" id="SM01348">
    <property type="entry name" value="Nbs1_C"/>
    <property type="match status" value="1"/>
</dbReference>
<evidence type="ECO:0000256" key="10">
    <source>
        <dbReference type="ARBA" id="ARBA00023306"/>
    </source>
</evidence>
<feature type="compositionally biased region" description="Polar residues" evidence="12">
    <location>
        <begin position="451"/>
        <end position="464"/>
    </location>
</feature>
<accession>A0A3P8RVL2</accession>
<name>A0A3P8RVL2_AMPPE</name>
<dbReference type="PROSITE" id="PS50006">
    <property type="entry name" value="FHA_DOMAIN"/>
    <property type="match status" value="1"/>
</dbReference>
<dbReference type="GO" id="GO:0000724">
    <property type="term" value="P:double-strand break repair via homologous recombination"/>
    <property type="evidence" value="ECO:0007669"/>
    <property type="project" value="TreeGrafter"/>
</dbReference>
<dbReference type="InterPro" id="IPR016592">
    <property type="entry name" value="Nibrin_met"/>
</dbReference>
<feature type="compositionally biased region" description="Basic and acidic residues" evidence="12">
    <location>
        <begin position="531"/>
        <end position="543"/>
    </location>
</feature>
<dbReference type="GO" id="GO:0030870">
    <property type="term" value="C:Mre11 complex"/>
    <property type="evidence" value="ECO:0007669"/>
    <property type="project" value="InterPro"/>
</dbReference>
<evidence type="ECO:0000256" key="5">
    <source>
        <dbReference type="ARBA" id="ARBA00022763"/>
    </source>
</evidence>
<keyword evidence="4" id="KW-0158">Chromosome</keyword>
<dbReference type="Pfam" id="PF00498">
    <property type="entry name" value="FHA"/>
    <property type="match status" value="1"/>
</dbReference>
<reference evidence="14 15" key="1">
    <citation type="submission" date="2018-03" db="EMBL/GenBank/DDBJ databases">
        <title>Finding Nemo's genes: A chromosome-scale reference assembly of the genome of the orange clownfish Amphiprion percula.</title>
        <authorList>
            <person name="Lehmann R."/>
        </authorList>
    </citation>
    <scope>NUCLEOTIDE SEQUENCE</scope>
</reference>
<keyword evidence="5" id="KW-0227">DNA damage</keyword>
<dbReference type="SUPFAM" id="SSF49879">
    <property type="entry name" value="SMAD/FHA domain"/>
    <property type="match status" value="1"/>
</dbReference>
<dbReference type="Gene3D" id="3.40.50.10980">
    <property type="entry name" value="Nibrin, BRCT2 domain"/>
    <property type="match status" value="1"/>
</dbReference>
<feature type="compositionally biased region" description="Polar residues" evidence="12">
    <location>
        <begin position="580"/>
        <end position="589"/>
    </location>
</feature>
<evidence type="ECO:0000313" key="15">
    <source>
        <dbReference type="Proteomes" id="UP000265080"/>
    </source>
</evidence>
<dbReference type="InterPro" id="IPR001357">
    <property type="entry name" value="BRCT_dom"/>
</dbReference>
<dbReference type="SUPFAM" id="SSF52113">
    <property type="entry name" value="BRCT domain"/>
    <property type="match status" value="1"/>
</dbReference>
<dbReference type="PANTHER" id="PTHR12162">
    <property type="entry name" value="NIBRIN-RELATED"/>
    <property type="match status" value="1"/>
</dbReference>
<evidence type="ECO:0000256" key="6">
    <source>
        <dbReference type="ARBA" id="ARBA00022895"/>
    </source>
</evidence>
<evidence type="ECO:0000256" key="3">
    <source>
        <dbReference type="ARBA" id="ARBA00020013"/>
    </source>
</evidence>
<reference evidence="14" key="2">
    <citation type="submission" date="2025-08" db="UniProtKB">
        <authorList>
            <consortium name="Ensembl"/>
        </authorList>
    </citation>
    <scope>IDENTIFICATION</scope>
</reference>
<dbReference type="GO" id="GO:0003684">
    <property type="term" value="F:damaged DNA binding"/>
    <property type="evidence" value="ECO:0007669"/>
    <property type="project" value="TreeGrafter"/>
</dbReference>
<feature type="region of interest" description="Disordered" evidence="12">
    <location>
        <begin position="821"/>
        <end position="849"/>
    </location>
</feature>
<dbReference type="GO" id="GO:0000781">
    <property type="term" value="C:chromosome, telomeric region"/>
    <property type="evidence" value="ECO:0007669"/>
    <property type="project" value="UniProtKB-SubCell"/>
</dbReference>
<evidence type="ECO:0000259" key="13">
    <source>
        <dbReference type="PROSITE" id="PS50006"/>
    </source>
</evidence>
<dbReference type="FunFam" id="2.60.200.20:FF:000017">
    <property type="entry name" value="Nibrin"/>
    <property type="match status" value="1"/>
</dbReference>
<dbReference type="Gene3D" id="2.60.200.20">
    <property type="match status" value="1"/>
</dbReference>
<comment type="similarity">
    <text evidence="11">Belongs to the Nibrin family.</text>
</comment>
<feature type="compositionally biased region" description="Polar residues" evidence="12">
    <location>
        <begin position="502"/>
        <end position="514"/>
    </location>
</feature>
<evidence type="ECO:0000256" key="12">
    <source>
        <dbReference type="SAM" id="MobiDB-lite"/>
    </source>
</evidence>
<dbReference type="PIRSF" id="PIRSF011869">
    <property type="entry name" value="Nibrin_animal"/>
    <property type="match status" value="1"/>
</dbReference>
<feature type="compositionally biased region" description="Basic and acidic residues" evidence="12">
    <location>
        <begin position="410"/>
        <end position="419"/>
    </location>
</feature>
<dbReference type="InterPro" id="IPR043014">
    <property type="entry name" value="Nibrin_BRCT2_sf"/>
</dbReference>
<dbReference type="STRING" id="161767.ENSAPEP00000003897"/>
<proteinExistence type="inferred from homology"/>
<evidence type="ECO:0000256" key="11">
    <source>
        <dbReference type="ARBA" id="ARBA00044757"/>
    </source>
</evidence>
<dbReference type="GO" id="GO:0007095">
    <property type="term" value="P:mitotic G2 DNA damage checkpoint signaling"/>
    <property type="evidence" value="ECO:0007669"/>
    <property type="project" value="InterPro"/>
</dbReference>
<feature type="domain" description="FHA" evidence="13">
    <location>
        <begin position="22"/>
        <end position="70"/>
    </location>
</feature>
<dbReference type="GeneTree" id="ENSGT00390000000521"/>
<evidence type="ECO:0000256" key="2">
    <source>
        <dbReference type="ARBA" id="ARBA00004574"/>
    </source>
</evidence>
<evidence type="ECO:0000256" key="8">
    <source>
        <dbReference type="ARBA" id="ARBA00023242"/>
    </source>
</evidence>
<evidence type="ECO:0000256" key="7">
    <source>
        <dbReference type="ARBA" id="ARBA00023204"/>
    </source>
</evidence>
<feature type="compositionally biased region" description="Basic and acidic residues" evidence="12">
    <location>
        <begin position="821"/>
        <end position="838"/>
    </location>
</feature>
<evidence type="ECO:0000256" key="1">
    <source>
        <dbReference type="ARBA" id="ARBA00004322"/>
    </source>
</evidence>
<dbReference type="GO" id="GO:0016605">
    <property type="term" value="C:PML body"/>
    <property type="evidence" value="ECO:0007669"/>
    <property type="project" value="UniProtKB-SubCell"/>
</dbReference>
<dbReference type="PANTHER" id="PTHR12162:SF0">
    <property type="entry name" value="NIBRIN"/>
    <property type="match status" value="1"/>
</dbReference>
<keyword evidence="9" id="KW-0469">Meiosis</keyword>